<evidence type="ECO:0000313" key="9">
    <source>
        <dbReference type="Proteomes" id="UP001371456"/>
    </source>
</evidence>
<dbReference type="GO" id="GO:0008320">
    <property type="term" value="F:protein transmembrane transporter activity"/>
    <property type="evidence" value="ECO:0007669"/>
    <property type="project" value="TreeGrafter"/>
</dbReference>
<dbReference type="GO" id="GO:0030943">
    <property type="term" value="F:mitochondrion targeting sequence binding"/>
    <property type="evidence" value="ECO:0007669"/>
    <property type="project" value="TreeGrafter"/>
</dbReference>
<keyword evidence="6" id="KW-0496">Mitochondrion</keyword>
<keyword evidence="5" id="KW-1133">Transmembrane helix</keyword>
<evidence type="ECO:0000256" key="1">
    <source>
        <dbReference type="ARBA" id="ARBA00004448"/>
    </source>
</evidence>
<dbReference type="GO" id="GO:0042721">
    <property type="term" value="C:TIM22 mitochondrial import inner membrane insertion complex"/>
    <property type="evidence" value="ECO:0007669"/>
    <property type="project" value="InterPro"/>
</dbReference>
<keyword evidence="7" id="KW-0472">Membrane</keyword>
<keyword evidence="3" id="KW-0812">Transmembrane</keyword>
<accession>A0AAN8T7B9</accession>
<dbReference type="AlphaFoldDB" id="A0AAN8T7B9"/>
<reference evidence="8 9" key="1">
    <citation type="submission" date="2024-02" db="EMBL/GenBank/DDBJ databases">
        <title>de novo genome assembly of Solanum bulbocastanum strain 11H21.</title>
        <authorList>
            <person name="Hosaka A.J."/>
        </authorList>
    </citation>
    <scope>NUCLEOTIDE SEQUENCE [LARGE SCALE GENOMIC DNA]</scope>
    <source>
        <tissue evidence="8">Young leaves</tissue>
    </source>
</reference>
<comment type="subcellular location">
    <subcellularLocation>
        <location evidence="1">Mitochondrion inner membrane</location>
        <topology evidence="1">Multi-pass membrane protein</topology>
    </subcellularLocation>
</comment>
<evidence type="ECO:0000313" key="8">
    <source>
        <dbReference type="EMBL" id="KAK6781965.1"/>
    </source>
</evidence>
<comment type="caution">
    <text evidence="8">The sequence shown here is derived from an EMBL/GenBank/DDBJ whole genome shotgun (WGS) entry which is preliminary data.</text>
</comment>
<organism evidence="8 9">
    <name type="scientific">Solanum bulbocastanum</name>
    <name type="common">Wild potato</name>
    <dbReference type="NCBI Taxonomy" id="147425"/>
    <lineage>
        <taxon>Eukaryota</taxon>
        <taxon>Viridiplantae</taxon>
        <taxon>Streptophyta</taxon>
        <taxon>Embryophyta</taxon>
        <taxon>Tracheophyta</taxon>
        <taxon>Spermatophyta</taxon>
        <taxon>Magnoliopsida</taxon>
        <taxon>eudicotyledons</taxon>
        <taxon>Gunneridae</taxon>
        <taxon>Pentapetalae</taxon>
        <taxon>asterids</taxon>
        <taxon>lamiids</taxon>
        <taxon>Solanales</taxon>
        <taxon>Solanaceae</taxon>
        <taxon>Solanoideae</taxon>
        <taxon>Solaneae</taxon>
        <taxon>Solanum</taxon>
    </lineage>
</organism>
<dbReference type="PANTHER" id="PTHR14110:SF0">
    <property type="entry name" value="MITOCHONDRIAL IMPORT INNER MEMBRANE TRANSLOCASE SUBUNIT TIM22"/>
    <property type="match status" value="1"/>
</dbReference>
<evidence type="ECO:0000256" key="6">
    <source>
        <dbReference type="ARBA" id="ARBA00023128"/>
    </source>
</evidence>
<evidence type="ECO:0000256" key="2">
    <source>
        <dbReference type="ARBA" id="ARBA00008444"/>
    </source>
</evidence>
<comment type="similarity">
    <text evidence="2">Belongs to the Tim17/Tim22/Tim23 family.</text>
</comment>
<dbReference type="PANTHER" id="PTHR14110">
    <property type="entry name" value="MITOCHONDRIAL IMPORT INNER MEMBRANE TRANSLOCASE SUBUNIT TIM22"/>
    <property type="match status" value="1"/>
</dbReference>
<sequence>MNPRIEAIQMPTMEKIRGQDIWNNCAIRSGVSGYCRRGIMGMFLGALDNPIMQEEMTTTQQIVYQAKQMGRWSWSSCKTFVVMGLLFSVVECTVEKVLLILRDDNHVNFCSHCFTIFLFIFRTKELKLEILLTIRIRYF</sequence>
<protein>
    <submittedName>
        <fullName evidence="8">Uncharacterized protein</fullName>
    </submittedName>
</protein>
<evidence type="ECO:0000256" key="4">
    <source>
        <dbReference type="ARBA" id="ARBA00022792"/>
    </source>
</evidence>
<proteinExistence type="inferred from homology"/>
<name>A0AAN8T7B9_SOLBU</name>
<evidence type="ECO:0000256" key="3">
    <source>
        <dbReference type="ARBA" id="ARBA00022692"/>
    </source>
</evidence>
<dbReference type="GO" id="GO:0045039">
    <property type="term" value="P:protein insertion into mitochondrial inner membrane"/>
    <property type="evidence" value="ECO:0007669"/>
    <property type="project" value="InterPro"/>
</dbReference>
<gene>
    <name evidence="8" type="ORF">RDI58_019761</name>
</gene>
<dbReference type="Pfam" id="PF02466">
    <property type="entry name" value="Tim17"/>
    <property type="match status" value="1"/>
</dbReference>
<evidence type="ECO:0000256" key="5">
    <source>
        <dbReference type="ARBA" id="ARBA00022989"/>
    </source>
</evidence>
<keyword evidence="4" id="KW-0999">Mitochondrion inner membrane</keyword>
<keyword evidence="9" id="KW-1185">Reference proteome</keyword>
<evidence type="ECO:0000256" key="7">
    <source>
        <dbReference type="ARBA" id="ARBA00023136"/>
    </source>
</evidence>
<dbReference type="EMBL" id="JBANQN010000008">
    <property type="protein sequence ID" value="KAK6781965.1"/>
    <property type="molecule type" value="Genomic_DNA"/>
</dbReference>
<dbReference type="Proteomes" id="UP001371456">
    <property type="component" value="Unassembled WGS sequence"/>
</dbReference>
<dbReference type="InterPro" id="IPR039175">
    <property type="entry name" value="TIM22"/>
</dbReference>